<dbReference type="GO" id="GO:0005524">
    <property type="term" value="F:ATP binding"/>
    <property type="evidence" value="ECO:0007669"/>
    <property type="project" value="UniProtKB-KW"/>
</dbReference>
<dbReference type="OrthoDB" id="9810730at2"/>
<dbReference type="Pfam" id="PF00512">
    <property type="entry name" value="HisKA"/>
    <property type="match status" value="1"/>
</dbReference>
<keyword evidence="11" id="KW-0067">ATP-binding</keyword>
<dbReference type="SUPFAM" id="SSF52172">
    <property type="entry name" value="CheY-like"/>
    <property type="match status" value="2"/>
</dbReference>
<reference evidence="19 20" key="2">
    <citation type="submission" date="2014-09" db="EMBL/GenBank/DDBJ databases">
        <authorList>
            <consortium name="NBRP consortium"/>
            <person name="Sawabe T."/>
            <person name="Meirelles P."/>
            <person name="Nakanishi M."/>
            <person name="Sayaka M."/>
            <person name="Hattori M."/>
            <person name="Ohkuma M."/>
        </authorList>
    </citation>
    <scope>NUCLEOTIDE SEQUENCE [LARGE SCALE GENOMIC DNA]</scope>
    <source>
        <strain evidence="19 20">JCM 19240</strain>
    </source>
</reference>
<keyword evidence="6" id="KW-0808">Transferase</keyword>
<dbReference type="CDD" id="cd00156">
    <property type="entry name" value="REC"/>
    <property type="match status" value="1"/>
</dbReference>
<dbReference type="InterPro" id="IPR003661">
    <property type="entry name" value="HisK_dim/P_dom"/>
</dbReference>
<comment type="subcellular location">
    <subcellularLocation>
        <location evidence="2">Cell membrane</location>
        <topology evidence="2">Multi-pass membrane protein</topology>
    </subcellularLocation>
</comment>
<dbReference type="CDD" id="cd17546">
    <property type="entry name" value="REC_hyHK_CKI1_RcsC-like"/>
    <property type="match status" value="1"/>
</dbReference>
<dbReference type="FunFam" id="1.10.287.130:FF:000003">
    <property type="entry name" value="Histidine kinase"/>
    <property type="match status" value="1"/>
</dbReference>
<feature type="modified residue" description="4-aspartylphosphate" evidence="15">
    <location>
        <position position="744"/>
    </location>
</feature>
<evidence type="ECO:0000256" key="2">
    <source>
        <dbReference type="ARBA" id="ARBA00004651"/>
    </source>
</evidence>
<evidence type="ECO:0000256" key="3">
    <source>
        <dbReference type="ARBA" id="ARBA00012438"/>
    </source>
</evidence>
<dbReference type="InterPro" id="IPR036890">
    <property type="entry name" value="HATPase_C_sf"/>
</dbReference>
<dbReference type="InterPro" id="IPR011006">
    <property type="entry name" value="CheY-like_superfamily"/>
</dbReference>
<keyword evidence="10" id="KW-0378">Hydrolase</keyword>
<keyword evidence="14 16" id="KW-0472">Membrane</keyword>
<name>A0A090T999_9VIBR</name>
<dbReference type="PANTHER" id="PTHR45339">
    <property type="entry name" value="HYBRID SIGNAL TRANSDUCTION HISTIDINE KINASE J"/>
    <property type="match status" value="1"/>
</dbReference>
<dbReference type="CDD" id="cd00082">
    <property type="entry name" value="HisKA"/>
    <property type="match status" value="1"/>
</dbReference>
<dbReference type="SMART" id="SM00448">
    <property type="entry name" value="REC"/>
    <property type="match status" value="2"/>
</dbReference>
<keyword evidence="4" id="KW-1003">Cell membrane</keyword>
<dbReference type="InterPro" id="IPR005467">
    <property type="entry name" value="His_kinase_dom"/>
</dbReference>
<dbReference type="SUPFAM" id="SSF47384">
    <property type="entry name" value="Homodimeric domain of signal transducing histidine kinase"/>
    <property type="match status" value="1"/>
</dbReference>
<reference evidence="19 20" key="1">
    <citation type="submission" date="2014-09" db="EMBL/GenBank/DDBJ databases">
        <title>Vibrio maritimus JCM 19240. (C210) whole genome shotgun sequence.</title>
        <authorList>
            <person name="Sawabe T."/>
            <person name="Meirelles P."/>
            <person name="Nakanishi M."/>
            <person name="Sayaka M."/>
            <person name="Hattori M."/>
            <person name="Ohkuma M."/>
        </authorList>
    </citation>
    <scope>NUCLEOTIDE SEQUENCE [LARGE SCALE GENOMIC DNA]</scope>
    <source>
        <strain evidence="19 20">JCM 19240</strain>
    </source>
</reference>
<dbReference type="Pfam" id="PF00072">
    <property type="entry name" value="Response_reg"/>
    <property type="match status" value="2"/>
</dbReference>
<keyword evidence="9 19" id="KW-0418">Kinase</keyword>
<dbReference type="Proteomes" id="UP000029224">
    <property type="component" value="Unassembled WGS sequence"/>
</dbReference>
<feature type="domain" description="Response regulatory" evidence="18">
    <location>
        <begin position="694"/>
        <end position="814"/>
    </location>
</feature>
<evidence type="ECO:0000259" key="17">
    <source>
        <dbReference type="PROSITE" id="PS50109"/>
    </source>
</evidence>
<gene>
    <name evidence="19" type="ORF">JCM19240_2599</name>
</gene>
<evidence type="ECO:0000259" key="18">
    <source>
        <dbReference type="PROSITE" id="PS50110"/>
    </source>
</evidence>
<dbReference type="GO" id="GO:0016787">
    <property type="term" value="F:hydrolase activity"/>
    <property type="evidence" value="ECO:0007669"/>
    <property type="project" value="UniProtKB-KW"/>
</dbReference>
<accession>A0A090T999</accession>
<evidence type="ECO:0000256" key="16">
    <source>
        <dbReference type="SAM" id="Phobius"/>
    </source>
</evidence>
<comment type="caution">
    <text evidence="19">The sequence shown here is derived from an EMBL/GenBank/DDBJ whole genome shotgun (WGS) entry which is preliminary data.</text>
</comment>
<dbReference type="InterPro" id="IPR007891">
    <property type="entry name" value="CHASE3"/>
</dbReference>
<keyword evidence="8" id="KW-0547">Nucleotide-binding</keyword>
<dbReference type="PROSITE" id="PS50110">
    <property type="entry name" value="RESPONSE_REGULATORY"/>
    <property type="match status" value="2"/>
</dbReference>
<dbReference type="Gene3D" id="3.30.565.10">
    <property type="entry name" value="Histidine kinase-like ATPase, C-terminal domain"/>
    <property type="match status" value="1"/>
</dbReference>
<dbReference type="EC" id="2.7.13.3" evidence="3"/>
<evidence type="ECO:0000313" key="20">
    <source>
        <dbReference type="Proteomes" id="UP000029224"/>
    </source>
</evidence>
<dbReference type="CDD" id="cd19410">
    <property type="entry name" value="HK9-like_sensor"/>
    <property type="match status" value="1"/>
</dbReference>
<dbReference type="Gene3D" id="1.10.287.130">
    <property type="match status" value="1"/>
</dbReference>
<feature type="domain" description="Response regulatory" evidence="18">
    <location>
        <begin position="547"/>
        <end position="668"/>
    </location>
</feature>
<evidence type="ECO:0000256" key="12">
    <source>
        <dbReference type="ARBA" id="ARBA00022989"/>
    </source>
</evidence>
<dbReference type="PROSITE" id="PS50109">
    <property type="entry name" value="HIS_KIN"/>
    <property type="match status" value="1"/>
</dbReference>
<evidence type="ECO:0000256" key="9">
    <source>
        <dbReference type="ARBA" id="ARBA00022777"/>
    </source>
</evidence>
<feature type="transmembrane region" description="Helical" evidence="16">
    <location>
        <begin position="17"/>
        <end position="36"/>
    </location>
</feature>
<dbReference type="PANTHER" id="PTHR45339:SF1">
    <property type="entry name" value="HYBRID SIGNAL TRANSDUCTION HISTIDINE KINASE J"/>
    <property type="match status" value="1"/>
</dbReference>
<dbReference type="SMART" id="SM00388">
    <property type="entry name" value="HisKA"/>
    <property type="match status" value="1"/>
</dbReference>
<evidence type="ECO:0000256" key="14">
    <source>
        <dbReference type="ARBA" id="ARBA00023136"/>
    </source>
</evidence>
<evidence type="ECO:0000256" key="1">
    <source>
        <dbReference type="ARBA" id="ARBA00000085"/>
    </source>
</evidence>
<evidence type="ECO:0000256" key="6">
    <source>
        <dbReference type="ARBA" id="ARBA00022679"/>
    </source>
</evidence>
<evidence type="ECO:0000256" key="8">
    <source>
        <dbReference type="ARBA" id="ARBA00022741"/>
    </source>
</evidence>
<keyword evidence="5 15" id="KW-0597">Phosphoprotein</keyword>
<dbReference type="SMART" id="SM00387">
    <property type="entry name" value="HATPase_c"/>
    <property type="match status" value="1"/>
</dbReference>
<keyword evidence="7 16" id="KW-0812">Transmembrane</keyword>
<dbReference type="GO" id="GO:0000155">
    <property type="term" value="F:phosphorelay sensor kinase activity"/>
    <property type="evidence" value="ECO:0007669"/>
    <property type="project" value="InterPro"/>
</dbReference>
<evidence type="ECO:0000256" key="4">
    <source>
        <dbReference type="ARBA" id="ARBA00022475"/>
    </source>
</evidence>
<dbReference type="Pfam" id="PF05227">
    <property type="entry name" value="CHASE3"/>
    <property type="match status" value="1"/>
</dbReference>
<dbReference type="Gene3D" id="6.10.340.10">
    <property type="match status" value="1"/>
</dbReference>
<evidence type="ECO:0000256" key="10">
    <source>
        <dbReference type="ARBA" id="ARBA00022801"/>
    </source>
</evidence>
<dbReference type="AlphaFoldDB" id="A0A090T999"/>
<organism evidence="19 20">
    <name type="scientific">Vibrio maritimus</name>
    <dbReference type="NCBI Taxonomy" id="990268"/>
    <lineage>
        <taxon>Bacteria</taxon>
        <taxon>Pseudomonadati</taxon>
        <taxon>Pseudomonadota</taxon>
        <taxon>Gammaproteobacteria</taxon>
        <taxon>Vibrionales</taxon>
        <taxon>Vibrionaceae</taxon>
        <taxon>Vibrio</taxon>
    </lineage>
</organism>
<dbReference type="SUPFAM" id="SSF55874">
    <property type="entry name" value="ATPase domain of HSP90 chaperone/DNA topoisomerase II/histidine kinase"/>
    <property type="match status" value="1"/>
</dbReference>
<dbReference type="EMBL" id="BBMT01000011">
    <property type="protein sequence ID" value="GAL36530.1"/>
    <property type="molecule type" value="Genomic_DNA"/>
</dbReference>
<keyword evidence="20" id="KW-1185">Reference proteome</keyword>
<keyword evidence="12 16" id="KW-1133">Transmembrane helix</keyword>
<sequence length="832" mass="93069">MEAFSRWFDDISIKKKVLLSFSIPVLLMLLVSVSVYKNTQSMVEDANWVEHTQKAIARAQELLTMVVDMETGKRGFLITGDEVFLEPFNWSLPIWDEKINTLATQVSDNPPQVELLWEIDALHKLWLQEAATKEIEQRRLVRSGQADMSEIIQFVQKQTGKSIIDEIRKKVDTFIKVEEALIKIRTVKSADSASQTSLVLILGTVVSAVISVLVAFWSSARVKRRVDTLLQATHHVGMGKLNLGLEKLSASKQLNGKDEFSKLTLSFKEMTSSLVENDEKMRHYNQKLKDETERAEAAAKAKSDFLSTMSHEIRTPMNGVIGMTNLLLDTKLDEQQLRMTETTKNSAESLLSIINDILDFSKIEAGKIDLEVIDFDLGEVIEEVGAMLYFASEQKGIQLICPATPIMDLCYRGDPGRIRQVLNNLVNNAIKFTENGEVAVYVTVLEKRLTDSVIKFEVKDTGIGISDEQQKKLFSRFSQADSSTTRKYGGTGLGLSISKRLSEIMGGEIGVVSEQGQGSNFWFTIVLENSTQQSVVYLPTGDVQKQRLLVVDDIQTNRNLMAQIFNRWGISHDVVDSGEEALKALTRARQEGHPFTIAIIDYQMPNMDGVELARLIQKDESIKDTKMVMFSSVVQRGDAKLMQQVGFTGYLTKPMQQSDLLSVLEKVSGLNSESPKDSFVTRHTPAKKTQYDARALIVDDVTTNLVVLQSLLSKYGIKVDKAKNGLEALASLRTHSGFDLVFMDCQMPEMDGYEATREIRNTNNANINHDIPVIAMTANAIQGDKEKCLQAGMDDYVSKPVSAKALGDVLAKWLPHKEKQDIVSDEEEKNRA</sequence>
<evidence type="ECO:0000256" key="15">
    <source>
        <dbReference type="PROSITE-ProRule" id="PRU00169"/>
    </source>
</evidence>
<protein>
    <recommendedName>
        <fullName evidence="3">histidine kinase</fullName>
        <ecNumber evidence="3">2.7.13.3</ecNumber>
    </recommendedName>
</protein>
<evidence type="ECO:0000256" key="7">
    <source>
        <dbReference type="ARBA" id="ARBA00022692"/>
    </source>
</evidence>
<dbReference type="Pfam" id="PF02518">
    <property type="entry name" value="HATPase_c"/>
    <property type="match status" value="1"/>
</dbReference>
<feature type="transmembrane region" description="Helical" evidence="16">
    <location>
        <begin position="198"/>
        <end position="217"/>
    </location>
</feature>
<dbReference type="PRINTS" id="PR00344">
    <property type="entry name" value="BCTRLSENSOR"/>
</dbReference>
<dbReference type="Gene3D" id="3.40.50.2300">
    <property type="match status" value="2"/>
</dbReference>
<dbReference type="InterPro" id="IPR004358">
    <property type="entry name" value="Sig_transdc_His_kin-like_C"/>
</dbReference>
<dbReference type="FunFam" id="3.30.565.10:FF:000010">
    <property type="entry name" value="Sensor histidine kinase RcsC"/>
    <property type="match status" value="1"/>
</dbReference>
<proteinExistence type="predicted"/>
<dbReference type="InterPro" id="IPR001789">
    <property type="entry name" value="Sig_transdc_resp-reg_receiver"/>
</dbReference>
<feature type="modified residue" description="4-aspartylphosphate" evidence="15">
    <location>
        <position position="601"/>
    </location>
</feature>
<evidence type="ECO:0000256" key="11">
    <source>
        <dbReference type="ARBA" id="ARBA00022840"/>
    </source>
</evidence>
<dbReference type="CDD" id="cd16922">
    <property type="entry name" value="HATPase_EvgS-ArcB-TorS-like"/>
    <property type="match status" value="1"/>
</dbReference>
<dbReference type="InterPro" id="IPR036097">
    <property type="entry name" value="HisK_dim/P_sf"/>
</dbReference>
<dbReference type="InterPro" id="IPR003594">
    <property type="entry name" value="HATPase_dom"/>
</dbReference>
<evidence type="ECO:0000256" key="13">
    <source>
        <dbReference type="ARBA" id="ARBA00023012"/>
    </source>
</evidence>
<feature type="domain" description="Histidine kinase" evidence="17">
    <location>
        <begin position="308"/>
        <end position="529"/>
    </location>
</feature>
<comment type="catalytic activity">
    <reaction evidence="1">
        <text>ATP + protein L-histidine = ADP + protein N-phospho-L-histidine.</text>
        <dbReference type="EC" id="2.7.13.3"/>
    </reaction>
</comment>
<keyword evidence="13" id="KW-0902">Two-component regulatory system</keyword>
<evidence type="ECO:0000313" key="19">
    <source>
        <dbReference type="EMBL" id="GAL36530.1"/>
    </source>
</evidence>
<evidence type="ECO:0000256" key="5">
    <source>
        <dbReference type="ARBA" id="ARBA00022553"/>
    </source>
</evidence>
<dbReference type="GO" id="GO:0005886">
    <property type="term" value="C:plasma membrane"/>
    <property type="evidence" value="ECO:0007669"/>
    <property type="project" value="UniProtKB-SubCell"/>
</dbReference>